<dbReference type="PANTHER" id="PTHR10511:SF2">
    <property type="entry name" value="GRANULOCYTE COLONY-STIMULATING FACTOR"/>
    <property type="match status" value="1"/>
</dbReference>
<dbReference type="InterPro" id="IPR009079">
    <property type="entry name" value="4_helix_cytokine-like_core"/>
</dbReference>
<dbReference type="STRING" id="8005.ENSEEEP00000035027"/>
<protein>
    <recommendedName>
        <fullName evidence="4">Colony stimulating factor 3 (granulocyte) a</fullName>
    </recommendedName>
</protein>
<dbReference type="Gene3D" id="1.20.1250.10">
    <property type="match status" value="1"/>
</dbReference>
<proteinExistence type="predicted"/>
<dbReference type="GO" id="GO:0045639">
    <property type="term" value="P:positive regulation of myeloid cell differentiation"/>
    <property type="evidence" value="ECO:0007669"/>
    <property type="project" value="InterPro"/>
</dbReference>
<reference evidence="2" key="3">
    <citation type="submission" date="2020-05" db="EMBL/GenBank/DDBJ databases">
        <title>Electrophorus electricus (electric eel) genome, fEleEle1, primary haplotype.</title>
        <authorList>
            <person name="Myers G."/>
            <person name="Meyer A."/>
            <person name="Fedrigo O."/>
            <person name="Formenti G."/>
            <person name="Rhie A."/>
            <person name="Tracey A."/>
            <person name="Sims Y."/>
            <person name="Jarvis E.D."/>
        </authorList>
    </citation>
    <scope>NUCLEOTIDE SEQUENCE [LARGE SCALE GENOMIC DNA]</scope>
</reference>
<dbReference type="AlphaFoldDB" id="A0A4W4GFD9"/>
<sequence length="203" mass="22444">GFLSHPTALVCCLAAVCYSAPPKERSMHSSDLIGEVEHAKSLVKKILSDVTEVHHSCVIMEVSRTLTISCVFLGSVLDLLCVLGNDQAFVPFQEVSLNHMAEGIQLHQHLLQEVEGKLTCSDRLTPFLADLRDLSAHVHQVQQLAKVTPTEPHGSSSDLSSRLHGDYQVQVAIHLILQQLQSFGQDMFRTLRHILLRNPPSTI</sequence>
<reference evidence="2" key="5">
    <citation type="submission" date="2025-09" db="UniProtKB">
        <authorList>
            <consortium name="Ensembl"/>
        </authorList>
    </citation>
    <scope>IDENTIFICATION</scope>
</reference>
<feature type="chain" id="PRO_5044224245" description="Colony stimulating factor 3 (granulocyte) a" evidence="1">
    <location>
        <begin position="20"/>
        <end position="203"/>
    </location>
</feature>
<dbReference type="InterPro" id="IPR040117">
    <property type="entry name" value="GCSF/MGF"/>
</dbReference>
<dbReference type="OMA" id="LTHITKM"/>
<keyword evidence="1" id="KW-0732">Signal</keyword>
<dbReference type="Ensembl" id="ENSEEET00000035437.2">
    <property type="protein sequence ID" value="ENSEEEP00000035027.2"/>
    <property type="gene ID" value="ENSEEEG00000016656.2"/>
</dbReference>
<name>A0A4W4GFD9_ELEEL</name>
<dbReference type="SUPFAM" id="SSF47266">
    <property type="entry name" value="4-helical cytokines"/>
    <property type="match status" value="1"/>
</dbReference>
<dbReference type="GO" id="GO:0005125">
    <property type="term" value="F:cytokine activity"/>
    <property type="evidence" value="ECO:0007669"/>
    <property type="project" value="InterPro"/>
</dbReference>
<evidence type="ECO:0000256" key="1">
    <source>
        <dbReference type="SAM" id="SignalP"/>
    </source>
</evidence>
<dbReference type="PANTHER" id="PTHR10511">
    <property type="entry name" value="GRANULOCYTE COLONY-STIMULATING FACTOR"/>
    <property type="match status" value="1"/>
</dbReference>
<organism evidence="2 3">
    <name type="scientific">Electrophorus electricus</name>
    <name type="common">Electric eel</name>
    <name type="synonym">Gymnotus electricus</name>
    <dbReference type="NCBI Taxonomy" id="8005"/>
    <lineage>
        <taxon>Eukaryota</taxon>
        <taxon>Metazoa</taxon>
        <taxon>Chordata</taxon>
        <taxon>Craniata</taxon>
        <taxon>Vertebrata</taxon>
        <taxon>Euteleostomi</taxon>
        <taxon>Actinopterygii</taxon>
        <taxon>Neopterygii</taxon>
        <taxon>Teleostei</taxon>
        <taxon>Ostariophysi</taxon>
        <taxon>Gymnotiformes</taxon>
        <taxon>Gymnotoidei</taxon>
        <taxon>Gymnotidae</taxon>
        <taxon>Electrophorus</taxon>
    </lineage>
</organism>
<feature type="signal peptide" evidence="1">
    <location>
        <begin position="1"/>
        <end position="19"/>
    </location>
</feature>
<accession>A0A4W4GFD9</accession>
<dbReference type="GeneTree" id="ENSGT00940000175578"/>
<reference evidence="2" key="4">
    <citation type="submission" date="2025-08" db="UniProtKB">
        <authorList>
            <consortium name="Ensembl"/>
        </authorList>
    </citation>
    <scope>IDENTIFICATION</scope>
</reference>
<dbReference type="Proteomes" id="UP000314983">
    <property type="component" value="Chromosome 8"/>
</dbReference>
<evidence type="ECO:0000313" key="2">
    <source>
        <dbReference type="Ensembl" id="ENSEEEP00000035027.2"/>
    </source>
</evidence>
<reference evidence="3" key="1">
    <citation type="journal article" date="2014" name="Science">
        <title>Nonhuman genetics. Genomic basis for the convergent evolution of electric organs.</title>
        <authorList>
            <person name="Gallant J.R."/>
            <person name="Traeger L.L."/>
            <person name="Volkening J.D."/>
            <person name="Moffett H."/>
            <person name="Chen P.H."/>
            <person name="Novina C.D."/>
            <person name="Phillips G.N.Jr."/>
            <person name="Anand R."/>
            <person name="Wells G.B."/>
            <person name="Pinch M."/>
            <person name="Guth R."/>
            <person name="Unguez G.A."/>
            <person name="Albert J.S."/>
            <person name="Zakon H.H."/>
            <person name="Samanta M.P."/>
            <person name="Sussman M.R."/>
        </authorList>
    </citation>
    <scope>NUCLEOTIDE SEQUENCE [LARGE SCALE GENOMIC DNA]</scope>
</reference>
<reference evidence="3" key="2">
    <citation type="journal article" date="2017" name="Sci. Adv.">
        <title>A tail of two voltages: Proteomic comparison of the three electric organs of the electric eel.</title>
        <authorList>
            <person name="Traeger L.L."/>
            <person name="Sabat G."/>
            <person name="Barrett-Wilt G.A."/>
            <person name="Wells G.B."/>
            <person name="Sussman M.R."/>
        </authorList>
    </citation>
    <scope>NUCLEOTIDE SEQUENCE [LARGE SCALE GENOMIC DNA]</scope>
</reference>
<keyword evidence="3" id="KW-1185">Reference proteome</keyword>
<evidence type="ECO:0008006" key="4">
    <source>
        <dbReference type="Google" id="ProtNLM"/>
    </source>
</evidence>
<gene>
    <name evidence="2" type="primary">THPO</name>
</gene>
<evidence type="ECO:0000313" key="3">
    <source>
        <dbReference type="Proteomes" id="UP000314983"/>
    </source>
</evidence>